<dbReference type="EMBL" id="MHTS01000024">
    <property type="protein sequence ID" value="OHA63889.1"/>
    <property type="molecule type" value="Genomic_DNA"/>
</dbReference>
<evidence type="ECO:0000256" key="3">
    <source>
        <dbReference type="ARBA" id="ARBA00022741"/>
    </source>
</evidence>
<feature type="active site" description="Charge relay system" evidence="7">
    <location>
        <position position="152"/>
    </location>
</feature>
<dbReference type="PROSITE" id="PS00571">
    <property type="entry name" value="AMIDASES"/>
    <property type="match status" value="1"/>
</dbReference>
<feature type="active site" description="Charge relay system" evidence="7">
    <location>
        <position position="77"/>
    </location>
</feature>
<dbReference type="NCBIfam" id="TIGR00132">
    <property type="entry name" value="gatA"/>
    <property type="match status" value="1"/>
</dbReference>
<evidence type="ECO:0000256" key="5">
    <source>
        <dbReference type="ARBA" id="ARBA00022917"/>
    </source>
</evidence>
<organism evidence="9 10">
    <name type="scientific">Candidatus Wildermuthbacteria bacterium RIFCSPHIGHO2_01_FULL_48_27b</name>
    <dbReference type="NCBI Taxonomy" id="1802447"/>
    <lineage>
        <taxon>Bacteria</taxon>
        <taxon>Candidatus Wildermuthiibacteriota</taxon>
    </lineage>
</organism>
<evidence type="ECO:0000313" key="10">
    <source>
        <dbReference type="Proteomes" id="UP000178170"/>
    </source>
</evidence>
<keyword evidence="4 7" id="KW-0067">ATP-binding</keyword>
<dbReference type="GO" id="GO:0030956">
    <property type="term" value="C:glutamyl-tRNA(Gln) amidotransferase complex"/>
    <property type="evidence" value="ECO:0007669"/>
    <property type="project" value="InterPro"/>
</dbReference>
<evidence type="ECO:0000256" key="7">
    <source>
        <dbReference type="HAMAP-Rule" id="MF_00120"/>
    </source>
</evidence>
<dbReference type="InterPro" id="IPR004412">
    <property type="entry name" value="GatA"/>
</dbReference>
<comment type="subunit">
    <text evidence="7">Heterotrimer of A, B and C subunits.</text>
</comment>
<dbReference type="AlphaFoldDB" id="A0A1G2QUQ9"/>
<dbReference type="PANTHER" id="PTHR11895:SF151">
    <property type="entry name" value="GLUTAMYL-TRNA(GLN) AMIDOTRANSFERASE SUBUNIT A"/>
    <property type="match status" value="1"/>
</dbReference>
<keyword evidence="3 7" id="KW-0547">Nucleotide-binding</keyword>
<dbReference type="PANTHER" id="PTHR11895">
    <property type="entry name" value="TRANSAMIDASE"/>
    <property type="match status" value="1"/>
</dbReference>
<keyword evidence="2 7" id="KW-0436">Ligase</keyword>
<accession>A0A1G2QUQ9</accession>
<feature type="active site" description="Acyl-ester intermediate" evidence="7">
    <location>
        <position position="176"/>
    </location>
</feature>
<dbReference type="EC" id="6.3.5.7" evidence="7"/>
<protein>
    <recommendedName>
        <fullName evidence="7">Glutamyl-tRNA(Gln) amidotransferase subunit A</fullName>
        <shortName evidence="7">Glu-ADT subunit A</shortName>
        <ecNumber evidence="7">6.3.5.7</ecNumber>
    </recommendedName>
</protein>
<feature type="domain" description="Amidase" evidence="8">
    <location>
        <begin position="22"/>
        <end position="460"/>
    </location>
</feature>
<dbReference type="Pfam" id="PF01425">
    <property type="entry name" value="Amidase"/>
    <property type="match status" value="1"/>
</dbReference>
<evidence type="ECO:0000313" key="9">
    <source>
        <dbReference type="EMBL" id="OHA63889.1"/>
    </source>
</evidence>
<dbReference type="SUPFAM" id="SSF75304">
    <property type="entry name" value="Amidase signature (AS) enzymes"/>
    <property type="match status" value="1"/>
</dbReference>
<evidence type="ECO:0000256" key="4">
    <source>
        <dbReference type="ARBA" id="ARBA00022840"/>
    </source>
</evidence>
<name>A0A1G2QUQ9_9BACT</name>
<dbReference type="GO" id="GO:0005524">
    <property type="term" value="F:ATP binding"/>
    <property type="evidence" value="ECO:0007669"/>
    <property type="project" value="UniProtKB-KW"/>
</dbReference>
<proteinExistence type="inferred from homology"/>
<evidence type="ECO:0000256" key="1">
    <source>
        <dbReference type="ARBA" id="ARBA00008069"/>
    </source>
</evidence>
<comment type="function">
    <text evidence="7">Allows the formation of correctly charged Gln-tRNA(Gln) through the transamidation of misacylated Glu-tRNA(Gln) in organisms which lack glutaminyl-tRNA synthetase. The reaction takes place in the presence of glutamine and ATP through an activated gamma-phospho-Glu-tRNA(Gln).</text>
</comment>
<dbReference type="HAMAP" id="MF_00120">
    <property type="entry name" value="GatA"/>
    <property type="match status" value="1"/>
</dbReference>
<comment type="catalytic activity">
    <reaction evidence="6 7">
        <text>L-glutamyl-tRNA(Gln) + L-glutamine + ATP + H2O = L-glutaminyl-tRNA(Gln) + L-glutamate + ADP + phosphate + H(+)</text>
        <dbReference type="Rhea" id="RHEA:17521"/>
        <dbReference type="Rhea" id="RHEA-COMP:9681"/>
        <dbReference type="Rhea" id="RHEA-COMP:9684"/>
        <dbReference type="ChEBI" id="CHEBI:15377"/>
        <dbReference type="ChEBI" id="CHEBI:15378"/>
        <dbReference type="ChEBI" id="CHEBI:29985"/>
        <dbReference type="ChEBI" id="CHEBI:30616"/>
        <dbReference type="ChEBI" id="CHEBI:43474"/>
        <dbReference type="ChEBI" id="CHEBI:58359"/>
        <dbReference type="ChEBI" id="CHEBI:78520"/>
        <dbReference type="ChEBI" id="CHEBI:78521"/>
        <dbReference type="ChEBI" id="CHEBI:456216"/>
        <dbReference type="EC" id="6.3.5.7"/>
    </reaction>
</comment>
<dbReference type="InterPro" id="IPR000120">
    <property type="entry name" value="Amidase"/>
</dbReference>
<dbReference type="InterPro" id="IPR020556">
    <property type="entry name" value="Amidase_CS"/>
</dbReference>
<dbReference type="Proteomes" id="UP000178170">
    <property type="component" value="Unassembled WGS sequence"/>
</dbReference>
<dbReference type="InterPro" id="IPR036928">
    <property type="entry name" value="AS_sf"/>
</dbReference>
<dbReference type="Gene3D" id="3.90.1300.10">
    <property type="entry name" value="Amidase signature (AS) domain"/>
    <property type="match status" value="1"/>
</dbReference>
<dbReference type="GO" id="GO:0050567">
    <property type="term" value="F:glutaminyl-tRNA synthase (glutamine-hydrolyzing) activity"/>
    <property type="evidence" value="ECO:0007669"/>
    <property type="project" value="UniProtKB-UniRule"/>
</dbReference>
<gene>
    <name evidence="7" type="primary">gatA</name>
    <name evidence="9" type="ORF">A2843_01060</name>
</gene>
<comment type="caution">
    <text evidence="9">The sequence shown here is derived from an EMBL/GenBank/DDBJ whole genome shotgun (WGS) entry which is preliminary data.</text>
</comment>
<evidence type="ECO:0000256" key="6">
    <source>
        <dbReference type="ARBA" id="ARBA00047407"/>
    </source>
</evidence>
<evidence type="ECO:0000259" key="8">
    <source>
        <dbReference type="Pfam" id="PF01425"/>
    </source>
</evidence>
<sequence>MDELTIRQLHEKLKNKEFSAQEIVESFLKNIEQKDANLHAFITPTGELALAQAKKVDEKIARGEEISLLAGVPCAVKDSILVESVRCTVGSKILENYIAPYDATVVRKLRDEGAVFVGKTNLDEFNMGASTENSAFGVTKNPYDLTRVAGGSSGGSAASVAANEALVALGADTGGSIRLPAAFCGVVGLKPTYGTVSRHGLIAMASSLDQIGPIAKTAEDAEAVFEAICGRDAFDATSLAYQYESLYDFDVKNLRIGVAKEFFGEGLMPKIAELVKAAIKKLETAGATVREISLPHAKYALAAYYIINTSEVSANLARFDGIRYGKSASRGQNLLDVYLQSRGKYLGAEVKRRIMLGTYALSAGYYDAYYLKAQKVRTLLQQDFAAAFADVDVIMGPPSPFLPFKIGERTEDPLTMYLVDLYTVPVNLVGLPALSLPVGYTQELPVGLQIIGKPLQENLLFAVAKDLEKLA</sequence>
<dbReference type="InterPro" id="IPR023631">
    <property type="entry name" value="Amidase_dom"/>
</dbReference>
<evidence type="ECO:0000256" key="2">
    <source>
        <dbReference type="ARBA" id="ARBA00022598"/>
    </source>
</evidence>
<comment type="similarity">
    <text evidence="1 7">Belongs to the amidase family. GatA subfamily.</text>
</comment>
<reference evidence="9 10" key="1">
    <citation type="journal article" date="2016" name="Nat. Commun.">
        <title>Thousands of microbial genomes shed light on interconnected biogeochemical processes in an aquifer system.</title>
        <authorList>
            <person name="Anantharaman K."/>
            <person name="Brown C.T."/>
            <person name="Hug L.A."/>
            <person name="Sharon I."/>
            <person name="Castelle C.J."/>
            <person name="Probst A.J."/>
            <person name="Thomas B.C."/>
            <person name="Singh A."/>
            <person name="Wilkins M.J."/>
            <person name="Karaoz U."/>
            <person name="Brodie E.L."/>
            <person name="Williams K.H."/>
            <person name="Hubbard S.S."/>
            <person name="Banfield J.F."/>
        </authorList>
    </citation>
    <scope>NUCLEOTIDE SEQUENCE [LARGE SCALE GENOMIC DNA]</scope>
</reference>
<dbReference type="GO" id="GO:0006412">
    <property type="term" value="P:translation"/>
    <property type="evidence" value="ECO:0007669"/>
    <property type="project" value="UniProtKB-UniRule"/>
</dbReference>
<keyword evidence="5 7" id="KW-0648">Protein biosynthesis</keyword>